<proteinExistence type="predicted"/>
<feature type="transmembrane region" description="Helical" evidence="1">
    <location>
        <begin position="153"/>
        <end position="174"/>
    </location>
</feature>
<comment type="caution">
    <text evidence="2">The sequence shown here is derived from an EMBL/GenBank/DDBJ whole genome shotgun (WGS) entry which is preliminary data.</text>
</comment>
<feature type="transmembrane region" description="Helical" evidence="1">
    <location>
        <begin position="83"/>
        <end position="102"/>
    </location>
</feature>
<gene>
    <name evidence="2" type="ORF">D7V88_03845</name>
</gene>
<keyword evidence="1" id="KW-1133">Transmembrane helix</keyword>
<dbReference type="InterPro" id="IPR044878">
    <property type="entry name" value="UbiA_sf"/>
</dbReference>
<evidence type="ECO:0000313" key="3">
    <source>
        <dbReference type="Proteomes" id="UP000268094"/>
    </source>
</evidence>
<keyword evidence="1" id="KW-0812">Transmembrane</keyword>
<dbReference type="OrthoDB" id="5496839at2"/>
<accession>A0A3A8JRP7</accession>
<dbReference type="AlphaFoldDB" id="A0A3A8JRP7"/>
<sequence>MRIVDELRDYEYDRIHNPERGLARGDVSFQDLYVALAVCAVILLGSNLAVSWLRALILLGIMLYSLFLWWLELNSTTYQGSMFLTIAVAIQLHVGQGAYVWVAQAERAGRPPEPQGLLVVLGLVFIYLHWEVMRKTAWPGSTKPGEKLYSDEVGSVVSGLLAFALVVGAAGLMFHLSQGTAWLFLFPVAVGVLNVALFFKTRSPRGRSGRLAGISYFSFLLAMLMTAFAGRYS</sequence>
<keyword evidence="3" id="KW-1185">Reference proteome</keyword>
<name>A0A3A8JRP7_9BACT</name>
<protein>
    <recommendedName>
        <fullName evidence="4">Prenyltransferase</fullName>
    </recommendedName>
</protein>
<feature type="transmembrane region" description="Helical" evidence="1">
    <location>
        <begin position="211"/>
        <end position="230"/>
    </location>
</feature>
<evidence type="ECO:0000313" key="2">
    <source>
        <dbReference type="EMBL" id="RKG93101.1"/>
    </source>
</evidence>
<evidence type="ECO:0008006" key="4">
    <source>
        <dbReference type="Google" id="ProtNLM"/>
    </source>
</evidence>
<dbReference type="EMBL" id="RAVZ01000014">
    <property type="protein sequence ID" value="RKG93101.1"/>
    <property type="molecule type" value="Genomic_DNA"/>
</dbReference>
<dbReference type="Proteomes" id="UP000268094">
    <property type="component" value="Unassembled WGS sequence"/>
</dbReference>
<keyword evidence="1" id="KW-0472">Membrane</keyword>
<reference evidence="3" key="1">
    <citation type="submission" date="2018-09" db="EMBL/GenBank/DDBJ databases">
        <authorList>
            <person name="Livingstone P.G."/>
            <person name="Whitworth D.E."/>
        </authorList>
    </citation>
    <scope>NUCLEOTIDE SEQUENCE [LARGE SCALE GENOMIC DNA]</scope>
    <source>
        <strain evidence="3">CA054A</strain>
    </source>
</reference>
<evidence type="ECO:0000256" key="1">
    <source>
        <dbReference type="SAM" id="Phobius"/>
    </source>
</evidence>
<feature type="transmembrane region" description="Helical" evidence="1">
    <location>
        <begin position="114"/>
        <end position="132"/>
    </location>
</feature>
<feature type="transmembrane region" description="Helical" evidence="1">
    <location>
        <begin position="180"/>
        <end position="199"/>
    </location>
</feature>
<feature type="transmembrane region" description="Helical" evidence="1">
    <location>
        <begin position="27"/>
        <end position="46"/>
    </location>
</feature>
<feature type="transmembrane region" description="Helical" evidence="1">
    <location>
        <begin position="52"/>
        <end position="71"/>
    </location>
</feature>
<dbReference type="Gene3D" id="1.10.357.140">
    <property type="entry name" value="UbiA prenyltransferase"/>
    <property type="match status" value="1"/>
</dbReference>
<organism evidence="2 3">
    <name type="scientific">Corallococcus terminator</name>
    <dbReference type="NCBI Taxonomy" id="2316733"/>
    <lineage>
        <taxon>Bacteria</taxon>
        <taxon>Pseudomonadati</taxon>
        <taxon>Myxococcota</taxon>
        <taxon>Myxococcia</taxon>
        <taxon>Myxococcales</taxon>
        <taxon>Cystobacterineae</taxon>
        <taxon>Myxococcaceae</taxon>
        <taxon>Corallococcus</taxon>
    </lineage>
</organism>